<dbReference type="Proteomes" id="UP001194696">
    <property type="component" value="Unassembled WGS sequence"/>
</dbReference>
<sequence>MSIPIYSQPCLVPGAAGSNTVYLVGISSIQTGTLEAYTVDLLNINAPAATPFASQSNPQAWSTSQPLACYNYPGLASPIPFLVVQFGAFKTNFVNIKSAGVIDPPTFFPDVAFASPKNFAINGAAGEGSDWVLAITNTTVDGTNSYWAGIRFNSSIASSSQYK</sequence>
<evidence type="ECO:0000313" key="2">
    <source>
        <dbReference type="Proteomes" id="UP001194696"/>
    </source>
</evidence>
<name>A0ABQ7K4V2_9FUNG</name>
<gene>
    <name evidence="1" type="ORF">BGZ96_005397</name>
</gene>
<organism evidence="1 2">
    <name type="scientific">Linnemannia gamsii</name>
    <dbReference type="NCBI Taxonomy" id="64522"/>
    <lineage>
        <taxon>Eukaryota</taxon>
        <taxon>Fungi</taxon>
        <taxon>Fungi incertae sedis</taxon>
        <taxon>Mucoromycota</taxon>
        <taxon>Mortierellomycotina</taxon>
        <taxon>Mortierellomycetes</taxon>
        <taxon>Mortierellales</taxon>
        <taxon>Mortierellaceae</taxon>
        <taxon>Linnemannia</taxon>
    </lineage>
</organism>
<accession>A0ABQ7K4V2</accession>
<keyword evidence="2" id="KW-1185">Reference proteome</keyword>
<comment type="caution">
    <text evidence="1">The sequence shown here is derived from an EMBL/GenBank/DDBJ whole genome shotgun (WGS) entry which is preliminary data.</text>
</comment>
<evidence type="ECO:0000313" key="1">
    <source>
        <dbReference type="EMBL" id="KAG0291204.1"/>
    </source>
</evidence>
<protein>
    <submittedName>
        <fullName evidence="1">Uncharacterized protein</fullName>
    </submittedName>
</protein>
<proteinExistence type="predicted"/>
<dbReference type="EMBL" id="JAAAIM010000253">
    <property type="protein sequence ID" value="KAG0291204.1"/>
    <property type="molecule type" value="Genomic_DNA"/>
</dbReference>
<reference evidence="1 2" key="1">
    <citation type="journal article" date="2020" name="Fungal Divers.">
        <title>Resolving the Mortierellaceae phylogeny through synthesis of multi-gene phylogenetics and phylogenomics.</title>
        <authorList>
            <person name="Vandepol N."/>
            <person name="Liber J."/>
            <person name="Desiro A."/>
            <person name="Na H."/>
            <person name="Kennedy M."/>
            <person name="Barry K."/>
            <person name="Grigoriev I.V."/>
            <person name="Miller A.N."/>
            <person name="O'Donnell K."/>
            <person name="Stajich J.E."/>
            <person name="Bonito G."/>
        </authorList>
    </citation>
    <scope>NUCLEOTIDE SEQUENCE [LARGE SCALE GENOMIC DNA]</scope>
    <source>
        <strain evidence="1 2">AD045</strain>
    </source>
</reference>